<dbReference type="InterPro" id="IPR003599">
    <property type="entry name" value="Ig_sub"/>
</dbReference>
<dbReference type="SMART" id="SM00408">
    <property type="entry name" value="IGc2"/>
    <property type="match status" value="2"/>
</dbReference>
<dbReference type="GO" id="GO:0050808">
    <property type="term" value="P:synapse organization"/>
    <property type="evidence" value="ECO:0007669"/>
    <property type="project" value="TreeGrafter"/>
</dbReference>
<feature type="domain" description="Ig-like" evidence="6">
    <location>
        <begin position="149"/>
        <end position="240"/>
    </location>
</feature>
<dbReference type="PANTHER" id="PTHR45080">
    <property type="entry name" value="CONTACTIN 5"/>
    <property type="match status" value="1"/>
</dbReference>
<keyword evidence="2" id="KW-0963">Cytoplasm</keyword>
<dbReference type="PROSITE" id="PS50835">
    <property type="entry name" value="IG_LIKE"/>
    <property type="match status" value="2"/>
</dbReference>
<evidence type="ECO:0000259" key="6">
    <source>
        <dbReference type="PROSITE" id="PS50835"/>
    </source>
</evidence>
<dbReference type="GO" id="GO:0030424">
    <property type="term" value="C:axon"/>
    <property type="evidence" value="ECO:0007669"/>
    <property type="project" value="TreeGrafter"/>
</dbReference>
<dbReference type="InterPro" id="IPR050958">
    <property type="entry name" value="Cell_Adh-Cytoskel_Orgn"/>
</dbReference>
<evidence type="ECO:0000256" key="5">
    <source>
        <dbReference type="ARBA" id="ARBA00023319"/>
    </source>
</evidence>
<dbReference type="PANTHER" id="PTHR45080:SF8">
    <property type="entry name" value="IG-LIKE DOMAIN-CONTAINING PROTEIN"/>
    <property type="match status" value="1"/>
</dbReference>
<evidence type="ECO:0000313" key="8">
    <source>
        <dbReference type="Proteomes" id="UP000594220"/>
    </source>
</evidence>
<evidence type="ECO:0000313" key="7">
    <source>
        <dbReference type="Ensembl" id="ENSCPRP00005019434.1"/>
    </source>
</evidence>
<dbReference type="SMART" id="SM00409">
    <property type="entry name" value="IG"/>
    <property type="match status" value="2"/>
</dbReference>
<dbReference type="GO" id="GO:0007156">
    <property type="term" value="P:homophilic cell adhesion via plasma membrane adhesion molecules"/>
    <property type="evidence" value="ECO:0007669"/>
    <property type="project" value="TreeGrafter"/>
</dbReference>
<dbReference type="Pfam" id="PF07679">
    <property type="entry name" value="I-set"/>
    <property type="match status" value="2"/>
</dbReference>
<dbReference type="GO" id="GO:0005886">
    <property type="term" value="C:plasma membrane"/>
    <property type="evidence" value="ECO:0007669"/>
    <property type="project" value="TreeGrafter"/>
</dbReference>
<name>A0A7M4F6I8_CROPO</name>
<dbReference type="GO" id="GO:0043025">
    <property type="term" value="C:neuronal cell body"/>
    <property type="evidence" value="ECO:0007669"/>
    <property type="project" value="TreeGrafter"/>
</dbReference>
<proteinExistence type="predicted"/>
<reference evidence="7" key="2">
    <citation type="submission" date="2025-09" db="UniProtKB">
        <authorList>
            <consortium name="Ensembl"/>
        </authorList>
    </citation>
    <scope>IDENTIFICATION</scope>
</reference>
<accession>A0A7M4F6I8</accession>
<keyword evidence="3" id="KW-0732">Signal</keyword>
<keyword evidence="8" id="KW-1185">Reference proteome</keyword>
<dbReference type="GeneTree" id="ENSGT01110000267173"/>
<evidence type="ECO:0000256" key="4">
    <source>
        <dbReference type="ARBA" id="ARBA00023157"/>
    </source>
</evidence>
<protein>
    <recommendedName>
        <fullName evidence="6">Ig-like domain-containing protein</fullName>
    </recommendedName>
</protein>
<dbReference type="AlphaFoldDB" id="A0A7M4F6I8"/>
<dbReference type="Gene3D" id="2.60.40.10">
    <property type="entry name" value="Immunoglobulins"/>
    <property type="match status" value="2"/>
</dbReference>
<dbReference type="FunFam" id="2.60.40.10:FF:000425">
    <property type="entry name" value="Myosin light chain kinase"/>
    <property type="match status" value="2"/>
</dbReference>
<dbReference type="GO" id="GO:0008046">
    <property type="term" value="F:axon guidance receptor activity"/>
    <property type="evidence" value="ECO:0007669"/>
    <property type="project" value="TreeGrafter"/>
</dbReference>
<dbReference type="Proteomes" id="UP000594220">
    <property type="component" value="Unplaced"/>
</dbReference>
<keyword evidence="5" id="KW-0393">Immunoglobulin domain</keyword>
<dbReference type="InterPro" id="IPR007110">
    <property type="entry name" value="Ig-like_dom"/>
</dbReference>
<dbReference type="InterPro" id="IPR036179">
    <property type="entry name" value="Ig-like_dom_sf"/>
</dbReference>
<evidence type="ECO:0000256" key="3">
    <source>
        <dbReference type="ARBA" id="ARBA00022729"/>
    </source>
</evidence>
<dbReference type="GO" id="GO:0005737">
    <property type="term" value="C:cytoplasm"/>
    <property type="evidence" value="ECO:0007669"/>
    <property type="project" value="UniProtKB-SubCell"/>
</dbReference>
<dbReference type="SUPFAM" id="SSF48726">
    <property type="entry name" value="Immunoglobulin"/>
    <property type="match status" value="2"/>
</dbReference>
<dbReference type="OMA" id="DMAICTE"/>
<reference evidence="7" key="1">
    <citation type="submission" date="2025-08" db="UniProtKB">
        <authorList>
            <consortium name="Ensembl"/>
        </authorList>
    </citation>
    <scope>IDENTIFICATION</scope>
</reference>
<dbReference type="Ensembl" id="ENSCPRT00005022740.1">
    <property type="protein sequence ID" value="ENSCPRP00005019434.1"/>
    <property type="gene ID" value="ENSCPRG00005013563.1"/>
</dbReference>
<dbReference type="InterPro" id="IPR003598">
    <property type="entry name" value="Ig_sub2"/>
</dbReference>
<dbReference type="InterPro" id="IPR013783">
    <property type="entry name" value="Ig-like_fold"/>
</dbReference>
<sequence>GTCVIQDFSLVVSAEEERRKSYSSGLQLSDSDKTLELLPEQTVYSSKLKVETEEGSVPVFLKHVSSVEVRQGDVARLSVVVTGSPKPKVEWFFGGVKLMSSTDYTFVFEGNDYSLIIPYARAADQGEYTCTASNSGKWEVGRGVGPFPPCFVKEPESAECARGLAAVFEYSVRGEPAPQVRWFRGNRQIFPSGSHTVLHHADGSGSLTVRECQGEDAGLYTCQAWSPLGEAACSAELRVVRDAPGAIVCPLHCSPLLLARLQCVTSACGAWTCN</sequence>
<evidence type="ECO:0000256" key="1">
    <source>
        <dbReference type="ARBA" id="ARBA00004496"/>
    </source>
</evidence>
<feature type="domain" description="Ig-like" evidence="6">
    <location>
        <begin position="58"/>
        <end position="135"/>
    </location>
</feature>
<evidence type="ECO:0000256" key="2">
    <source>
        <dbReference type="ARBA" id="ARBA00022490"/>
    </source>
</evidence>
<organism evidence="7 8">
    <name type="scientific">Crocodylus porosus</name>
    <name type="common">Saltwater crocodile</name>
    <name type="synonym">Estuarine crocodile</name>
    <dbReference type="NCBI Taxonomy" id="8502"/>
    <lineage>
        <taxon>Eukaryota</taxon>
        <taxon>Metazoa</taxon>
        <taxon>Chordata</taxon>
        <taxon>Craniata</taxon>
        <taxon>Vertebrata</taxon>
        <taxon>Euteleostomi</taxon>
        <taxon>Archelosauria</taxon>
        <taxon>Archosauria</taxon>
        <taxon>Crocodylia</taxon>
        <taxon>Longirostres</taxon>
        <taxon>Crocodylidae</taxon>
        <taxon>Crocodylus</taxon>
    </lineage>
</organism>
<comment type="subcellular location">
    <subcellularLocation>
        <location evidence="1">Cytoplasm</location>
    </subcellularLocation>
</comment>
<dbReference type="InterPro" id="IPR013098">
    <property type="entry name" value="Ig_I-set"/>
</dbReference>
<keyword evidence="4" id="KW-1015">Disulfide bond</keyword>